<evidence type="ECO:0000313" key="3">
    <source>
        <dbReference type="EMBL" id="SDK73057.1"/>
    </source>
</evidence>
<reference evidence="4" key="1">
    <citation type="submission" date="2016-10" db="EMBL/GenBank/DDBJ databases">
        <authorList>
            <person name="Varghese N."/>
            <person name="Submissions S."/>
        </authorList>
    </citation>
    <scope>NUCLEOTIDE SEQUENCE [LARGE SCALE GENOMIC DNA]</scope>
    <source>
        <strain evidence="4">CGMCC 1.11012</strain>
    </source>
</reference>
<feature type="transmembrane region" description="Helical" evidence="1">
    <location>
        <begin position="185"/>
        <end position="204"/>
    </location>
</feature>
<name>A0A1G9EA98_9BACL</name>
<dbReference type="GO" id="GO:0004175">
    <property type="term" value="F:endopeptidase activity"/>
    <property type="evidence" value="ECO:0007669"/>
    <property type="project" value="UniProtKB-ARBA"/>
</dbReference>
<feature type="domain" description="CAAX prenyl protease 2/Lysostaphin resistance protein A-like" evidence="2">
    <location>
        <begin position="91"/>
        <end position="197"/>
    </location>
</feature>
<dbReference type="OrthoDB" id="4177129at2"/>
<dbReference type="RefSeq" id="WP_139172102.1">
    <property type="nucleotide sequence ID" value="NZ_CBCSKY010000070.1"/>
</dbReference>
<dbReference type="Pfam" id="PF02517">
    <property type="entry name" value="Rce1-like"/>
    <property type="match status" value="1"/>
</dbReference>
<sequence>MLTALITAVLIAFSFKIIEQLIGLFSKHHIRFAVYYWGALLIAASLVSKGNYVYSLPHDFLAVLPLCLLILLINGLVARRSGYSPAGRFNTFNFIIAYPVLEEIAFRGLALPVLARHESFGALSGLELGYDLIPQLSLAVIITAVLFAVSHLQYYRLNAESIRFMAFALSGGLFFGLVAQATESILLTILMHISFNASAALYSYNKRKPPKQVETAMPSFREGGNRFCKKYKDY</sequence>
<feature type="transmembrane region" description="Helical" evidence="1">
    <location>
        <begin position="132"/>
        <end position="149"/>
    </location>
</feature>
<feature type="transmembrane region" description="Helical" evidence="1">
    <location>
        <begin position="60"/>
        <end position="78"/>
    </location>
</feature>
<feature type="transmembrane region" description="Helical" evidence="1">
    <location>
        <begin position="30"/>
        <end position="48"/>
    </location>
</feature>
<keyword evidence="1" id="KW-0472">Membrane</keyword>
<dbReference type="AlphaFoldDB" id="A0A1G9EA98"/>
<keyword evidence="3" id="KW-0378">Hydrolase</keyword>
<evidence type="ECO:0000313" key="4">
    <source>
        <dbReference type="Proteomes" id="UP000199050"/>
    </source>
</evidence>
<evidence type="ECO:0000256" key="1">
    <source>
        <dbReference type="SAM" id="Phobius"/>
    </source>
</evidence>
<organism evidence="3 4">
    <name type="scientific">Paenibacillus typhae</name>
    <dbReference type="NCBI Taxonomy" id="1174501"/>
    <lineage>
        <taxon>Bacteria</taxon>
        <taxon>Bacillati</taxon>
        <taxon>Bacillota</taxon>
        <taxon>Bacilli</taxon>
        <taxon>Bacillales</taxon>
        <taxon>Paenibacillaceae</taxon>
        <taxon>Paenibacillus</taxon>
    </lineage>
</organism>
<dbReference type="STRING" id="1174501.SAMN05216192_1522"/>
<keyword evidence="4" id="KW-1185">Reference proteome</keyword>
<dbReference type="EMBL" id="FNDX01000052">
    <property type="protein sequence ID" value="SDK73057.1"/>
    <property type="molecule type" value="Genomic_DNA"/>
</dbReference>
<feature type="transmembrane region" description="Helical" evidence="1">
    <location>
        <begin position="161"/>
        <end position="179"/>
    </location>
</feature>
<protein>
    <submittedName>
        <fullName evidence="3">CAAX protease self-immunity</fullName>
    </submittedName>
</protein>
<proteinExistence type="predicted"/>
<gene>
    <name evidence="3" type="ORF">SAMN05216192_1522</name>
</gene>
<keyword evidence="3" id="KW-0645">Protease</keyword>
<keyword evidence="1" id="KW-1133">Transmembrane helix</keyword>
<dbReference type="InterPro" id="IPR003675">
    <property type="entry name" value="Rce1/LyrA-like_dom"/>
</dbReference>
<dbReference type="GO" id="GO:0006508">
    <property type="term" value="P:proteolysis"/>
    <property type="evidence" value="ECO:0007669"/>
    <property type="project" value="UniProtKB-KW"/>
</dbReference>
<accession>A0A1G9EA98</accession>
<dbReference type="Proteomes" id="UP000199050">
    <property type="component" value="Unassembled WGS sequence"/>
</dbReference>
<dbReference type="GO" id="GO:0080120">
    <property type="term" value="P:CAAX-box protein maturation"/>
    <property type="evidence" value="ECO:0007669"/>
    <property type="project" value="UniProtKB-ARBA"/>
</dbReference>
<keyword evidence="1" id="KW-0812">Transmembrane</keyword>
<evidence type="ECO:0000259" key="2">
    <source>
        <dbReference type="Pfam" id="PF02517"/>
    </source>
</evidence>